<gene>
    <name evidence="2" type="ORF">Eldridge_0192</name>
</gene>
<dbReference type="Proteomes" id="UP000204502">
    <property type="component" value="Segment"/>
</dbReference>
<dbReference type="RefSeq" id="YP_009274896.1">
    <property type="nucleotide sequence ID" value="NC_030920.1"/>
</dbReference>
<evidence type="ECO:0000256" key="1">
    <source>
        <dbReference type="SAM" id="Phobius"/>
    </source>
</evidence>
<proteinExistence type="predicted"/>
<name>A0A0Y0DBN8_9CAUD</name>
<evidence type="ECO:0000313" key="3">
    <source>
        <dbReference type="Proteomes" id="UP000204502"/>
    </source>
</evidence>
<dbReference type="KEGG" id="vg:28801851"/>
<dbReference type="OrthoDB" id="40665at10239"/>
<reference evidence="2 3" key="1">
    <citation type="journal article" date="2016" name="Genome Announc.">
        <title>Complete Genome Sequence of Bacillus megaterium Bacteriophage Eldridge.</title>
        <authorList>
            <person name="Reveille A.M."/>
            <person name="Eldridge K.A."/>
            <person name="Temple L.M."/>
        </authorList>
    </citation>
    <scope>NUCLEOTIDE SEQUENCE [LARGE SCALE GENOMIC DNA]</scope>
</reference>
<dbReference type="EMBL" id="KU253712">
    <property type="protein sequence ID" value="AMB18772.1"/>
    <property type="molecule type" value="Genomic_DNA"/>
</dbReference>
<keyword evidence="1" id="KW-1133">Transmembrane helix</keyword>
<keyword evidence="1" id="KW-0812">Transmembrane</keyword>
<organism evidence="2 3">
    <name type="scientific">Bacillus phage Eldridge</name>
    <dbReference type="NCBI Taxonomy" id="1776293"/>
    <lineage>
        <taxon>Viruses</taxon>
        <taxon>Duplodnaviria</taxon>
        <taxon>Heunggongvirae</taxon>
        <taxon>Uroviricota</taxon>
        <taxon>Caudoviricetes</taxon>
        <taxon>Herelleviridae</taxon>
        <taxon>Bastillevirinae</taxon>
        <taxon>Eldridgevirus</taxon>
        <taxon>Eldridgevirus eldridge</taxon>
    </lineage>
</organism>
<accession>A0A0Y0DBN8</accession>
<dbReference type="GeneID" id="28801851"/>
<keyword evidence="1" id="KW-0472">Membrane</keyword>
<sequence length="38" mass="4176">MGTVSLLIIVNLTSLVFSSGMQIANSLMVMKHIKEGRR</sequence>
<protein>
    <submittedName>
        <fullName evidence="2">Uncharacterized protein</fullName>
    </submittedName>
</protein>
<evidence type="ECO:0000313" key="2">
    <source>
        <dbReference type="EMBL" id="AMB18772.1"/>
    </source>
</evidence>
<keyword evidence="3" id="KW-1185">Reference proteome</keyword>
<feature type="transmembrane region" description="Helical" evidence="1">
    <location>
        <begin position="6"/>
        <end position="30"/>
    </location>
</feature>